<feature type="region of interest" description="Disordered" evidence="1">
    <location>
        <begin position="556"/>
        <end position="605"/>
    </location>
</feature>
<keyword evidence="3" id="KW-1185">Reference proteome</keyword>
<dbReference type="AlphaFoldDB" id="A0AAV3RW94"/>
<dbReference type="PANTHER" id="PTHR34281">
    <property type="entry name" value="PROTEIN EARLY FLOWERING 3"/>
    <property type="match status" value="1"/>
</dbReference>
<dbReference type="InterPro" id="IPR039319">
    <property type="entry name" value="ELF3-like"/>
</dbReference>
<accession>A0AAV3RW94</accession>
<dbReference type="EMBL" id="BAABME010012797">
    <property type="protein sequence ID" value="GAA0185527.1"/>
    <property type="molecule type" value="Genomic_DNA"/>
</dbReference>
<dbReference type="Proteomes" id="UP001454036">
    <property type="component" value="Unassembled WGS sequence"/>
</dbReference>
<feature type="compositionally biased region" description="Polar residues" evidence="1">
    <location>
        <begin position="425"/>
        <end position="444"/>
    </location>
</feature>
<dbReference type="GO" id="GO:2000028">
    <property type="term" value="P:regulation of photoperiodism, flowering"/>
    <property type="evidence" value="ECO:0007669"/>
    <property type="project" value="InterPro"/>
</dbReference>
<proteinExistence type="predicted"/>
<organism evidence="2 3">
    <name type="scientific">Lithospermum erythrorhizon</name>
    <name type="common">Purple gromwell</name>
    <name type="synonym">Lithospermum officinale var. erythrorhizon</name>
    <dbReference type="NCBI Taxonomy" id="34254"/>
    <lineage>
        <taxon>Eukaryota</taxon>
        <taxon>Viridiplantae</taxon>
        <taxon>Streptophyta</taxon>
        <taxon>Embryophyta</taxon>
        <taxon>Tracheophyta</taxon>
        <taxon>Spermatophyta</taxon>
        <taxon>Magnoliopsida</taxon>
        <taxon>eudicotyledons</taxon>
        <taxon>Gunneridae</taxon>
        <taxon>Pentapetalae</taxon>
        <taxon>asterids</taxon>
        <taxon>lamiids</taxon>
        <taxon>Boraginales</taxon>
        <taxon>Boraginaceae</taxon>
        <taxon>Boraginoideae</taxon>
        <taxon>Lithospermeae</taxon>
        <taxon>Lithospermum</taxon>
    </lineage>
</organism>
<feature type="region of interest" description="Disordered" evidence="1">
    <location>
        <begin position="403"/>
        <end position="444"/>
    </location>
</feature>
<name>A0AAV3RW94_LITER</name>
<feature type="compositionally biased region" description="Basic and acidic residues" evidence="1">
    <location>
        <begin position="1"/>
        <end position="11"/>
    </location>
</feature>
<evidence type="ECO:0000256" key="1">
    <source>
        <dbReference type="SAM" id="MobiDB-lite"/>
    </source>
</evidence>
<sequence length="700" mass="77573">MKNISKGDDKLMGPLFPRLHVNDTEKGGPRAPPRNKMALYEQLSIPSQRYRSDMVHMDNSTNKVSMPPACSGQENVHDRRIFFSVQAPLSRHTAETPLKSYPHQDAPVSLVEQQKKLDEDEFTVPIFPHSRKDQYAGEYNHRVFTGELSPSNQIRSPNSMTVQDSIDVNLKQNNTGRQNSCSSKDANASDREEAFQYSLYSNEAERPFHQQSTYLQRHGSPNKLSGIKMADCRFPTGHRADMRPDIVSGHPNNSETLEVNHRDFSVPLRKAPPEVPQNDDRPYGEEITFSSIQMIHDDKGDEASETSAVESIYATDMSPDDVVGIIGLKHFWKARSAIVKQQRSFAIQVFELHRLIKVQKLIAESPHLLLEDIAHRAKSVVSSDINKLPLEYIEKAPSNILKHKNDSQEINHKRERSTENVVKASLSSVQKGSSQPPESLQFPSRNPLTPIAGEPHMSSWNSYPSQAHQWLIPVMSPTEGLVYKPYSGHGFTAPVYGGPGAPGSGNFQPSGYGVVASHHQYPGMGGPTYAPPAVPHGYFPPYNMPVVNAVSSNHSMDHMDHSTMQGLQRQLSGGGANFSVQRQDSRHLPSQNSGDNSDALKSNKPTACEVQISTASSPDEKAQAQAQSTALDITINGSNPLSLFPSCPVTGTQSYNPSGAKCDQRARVIRVVPHNRRSATESVARIFHSIQEERKQFESC</sequence>
<feature type="compositionally biased region" description="Basic and acidic residues" evidence="1">
    <location>
        <begin position="403"/>
        <end position="418"/>
    </location>
</feature>
<evidence type="ECO:0000313" key="3">
    <source>
        <dbReference type="Proteomes" id="UP001454036"/>
    </source>
</evidence>
<dbReference type="PANTHER" id="PTHR34281:SF2">
    <property type="entry name" value="PROTEIN EARLY FLOWERING 3"/>
    <property type="match status" value="1"/>
</dbReference>
<evidence type="ECO:0000313" key="2">
    <source>
        <dbReference type="EMBL" id="GAA0185527.1"/>
    </source>
</evidence>
<reference evidence="2 3" key="1">
    <citation type="submission" date="2024-01" db="EMBL/GenBank/DDBJ databases">
        <title>The complete chloroplast genome sequence of Lithospermum erythrorhizon: insights into the phylogenetic relationship among Boraginaceae species and the maternal lineages of purple gromwells.</title>
        <authorList>
            <person name="Okada T."/>
            <person name="Watanabe K."/>
        </authorList>
    </citation>
    <scope>NUCLEOTIDE SEQUENCE [LARGE SCALE GENOMIC DNA]</scope>
</reference>
<comment type="caution">
    <text evidence="2">The sequence shown here is derived from an EMBL/GenBank/DDBJ whole genome shotgun (WGS) entry which is preliminary data.</text>
</comment>
<gene>
    <name evidence="2" type="ORF">LIER_32815</name>
</gene>
<feature type="compositionally biased region" description="Polar residues" evidence="1">
    <location>
        <begin position="578"/>
        <end position="605"/>
    </location>
</feature>
<protein>
    <submittedName>
        <fullName evidence="2">Uncharacterized protein</fullName>
    </submittedName>
</protein>
<feature type="region of interest" description="Disordered" evidence="1">
    <location>
        <begin position="1"/>
        <end position="34"/>
    </location>
</feature>